<comment type="caution">
    <text evidence="1">The sequence shown here is derived from an EMBL/GenBank/DDBJ whole genome shotgun (WGS) entry which is preliminary data.</text>
</comment>
<proteinExistence type="predicted"/>
<dbReference type="RefSeq" id="WP_203853784.1">
    <property type="nucleotide sequence ID" value="NZ_BAAAVW010000038.1"/>
</dbReference>
<dbReference type="Proteomes" id="UP000660611">
    <property type="component" value="Unassembled WGS sequence"/>
</dbReference>
<sequence length="172" mass="18158">MSEQTSVSADYGLFAAIDPTCEDLPNLAVARQGAGADAVGWAPNAVMVEVISDLARIALTVEVHDGPAARDGTAELVSEGTLELPGGRLSVPHSTEPRFRLGIELPPGPGTYAARIEGHGRAQAGRLWQEAMRAGPDAVAGVRVALEGVERYRLTCWQLSDTPSWPDDEGDD</sequence>
<dbReference type="EMBL" id="BONQ01000172">
    <property type="protein sequence ID" value="GIG52186.1"/>
    <property type="molecule type" value="Genomic_DNA"/>
</dbReference>
<evidence type="ECO:0000313" key="1">
    <source>
        <dbReference type="EMBL" id="GIG52186.1"/>
    </source>
</evidence>
<protein>
    <submittedName>
        <fullName evidence="1">Uncharacterized protein</fullName>
    </submittedName>
</protein>
<organism evidence="1 2">
    <name type="scientific">Dactylosporangium siamense</name>
    <dbReference type="NCBI Taxonomy" id="685454"/>
    <lineage>
        <taxon>Bacteria</taxon>
        <taxon>Bacillati</taxon>
        <taxon>Actinomycetota</taxon>
        <taxon>Actinomycetes</taxon>
        <taxon>Micromonosporales</taxon>
        <taxon>Micromonosporaceae</taxon>
        <taxon>Dactylosporangium</taxon>
    </lineage>
</organism>
<accession>A0A919PXG1</accession>
<name>A0A919PXG1_9ACTN</name>
<gene>
    <name evidence="1" type="ORF">Dsi01nite_102270</name>
</gene>
<reference evidence="1" key="1">
    <citation type="submission" date="2021-01" db="EMBL/GenBank/DDBJ databases">
        <title>Whole genome shotgun sequence of Dactylosporangium siamense NBRC 106093.</title>
        <authorList>
            <person name="Komaki H."/>
            <person name="Tamura T."/>
        </authorList>
    </citation>
    <scope>NUCLEOTIDE SEQUENCE</scope>
    <source>
        <strain evidence="1">NBRC 106093</strain>
    </source>
</reference>
<dbReference type="AlphaFoldDB" id="A0A919PXG1"/>
<evidence type="ECO:0000313" key="2">
    <source>
        <dbReference type="Proteomes" id="UP000660611"/>
    </source>
</evidence>
<keyword evidence="2" id="KW-1185">Reference proteome</keyword>